<evidence type="ECO:0000256" key="4">
    <source>
        <dbReference type="ARBA" id="ARBA00023319"/>
    </source>
</evidence>
<keyword evidence="2" id="KW-1015">Disulfide bond</keyword>
<feature type="compositionally biased region" description="Low complexity" evidence="5">
    <location>
        <begin position="265"/>
        <end position="276"/>
    </location>
</feature>
<dbReference type="InterPro" id="IPR036179">
    <property type="entry name" value="Ig-like_dom_sf"/>
</dbReference>
<dbReference type="PANTHER" id="PTHR44337">
    <property type="entry name" value="CARCINOEMBRYONIC ANTIGEN-RELATED CELL ADHESION MOLECULE 8"/>
    <property type="match status" value="1"/>
</dbReference>
<proteinExistence type="predicted"/>
<dbReference type="SUPFAM" id="SSF48726">
    <property type="entry name" value="Immunoglobulin"/>
    <property type="match status" value="3"/>
</dbReference>
<organism evidence="8 9">
    <name type="scientific">Megalops atlanticus</name>
    <name type="common">Tarpon</name>
    <name type="synonym">Clupea gigantea</name>
    <dbReference type="NCBI Taxonomy" id="7932"/>
    <lineage>
        <taxon>Eukaryota</taxon>
        <taxon>Metazoa</taxon>
        <taxon>Chordata</taxon>
        <taxon>Craniata</taxon>
        <taxon>Vertebrata</taxon>
        <taxon>Euteleostomi</taxon>
        <taxon>Actinopterygii</taxon>
        <taxon>Neopterygii</taxon>
        <taxon>Teleostei</taxon>
        <taxon>Elopiformes</taxon>
        <taxon>Megalopidae</taxon>
        <taxon>Megalops</taxon>
    </lineage>
</organism>
<dbReference type="InterPro" id="IPR007110">
    <property type="entry name" value="Ig-like_dom"/>
</dbReference>
<keyword evidence="6" id="KW-0472">Membrane</keyword>
<gene>
    <name evidence="8" type="ORF">MATL_G00127100</name>
</gene>
<dbReference type="CDD" id="cd00096">
    <property type="entry name" value="Ig"/>
    <property type="match status" value="1"/>
</dbReference>
<keyword evidence="3" id="KW-0325">Glycoprotein</keyword>
<comment type="caution">
    <text evidence="8">The sequence shown here is derived from an EMBL/GenBank/DDBJ whole genome shotgun (WGS) entry which is preliminary data.</text>
</comment>
<dbReference type="Proteomes" id="UP001046870">
    <property type="component" value="Chromosome 10"/>
</dbReference>
<keyword evidence="6" id="KW-1133">Transmembrane helix</keyword>
<dbReference type="InterPro" id="IPR013098">
    <property type="entry name" value="Ig_I-set"/>
</dbReference>
<evidence type="ECO:0000256" key="6">
    <source>
        <dbReference type="SAM" id="Phobius"/>
    </source>
</evidence>
<dbReference type="Pfam" id="PF13927">
    <property type="entry name" value="Ig_3"/>
    <property type="match status" value="1"/>
</dbReference>
<evidence type="ECO:0000256" key="2">
    <source>
        <dbReference type="ARBA" id="ARBA00023157"/>
    </source>
</evidence>
<accession>A0A9D3PVR1</accession>
<keyword evidence="9" id="KW-1185">Reference proteome</keyword>
<dbReference type="InterPro" id="IPR003598">
    <property type="entry name" value="Ig_sub2"/>
</dbReference>
<feature type="transmembrane region" description="Helical" evidence="6">
    <location>
        <begin position="234"/>
        <end position="258"/>
    </location>
</feature>
<dbReference type="InterPro" id="IPR013783">
    <property type="entry name" value="Ig-like_fold"/>
</dbReference>
<protein>
    <recommendedName>
        <fullName evidence="7">Ig-like domain-containing protein</fullName>
    </recommendedName>
</protein>
<dbReference type="InterPro" id="IPR052598">
    <property type="entry name" value="IgSF_CEA-related"/>
</dbReference>
<dbReference type="SMART" id="SM00409">
    <property type="entry name" value="IG"/>
    <property type="match status" value="2"/>
</dbReference>
<dbReference type="InterPro" id="IPR003599">
    <property type="entry name" value="Ig_sub"/>
</dbReference>
<dbReference type="PROSITE" id="PS50835">
    <property type="entry name" value="IG_LIKE"/>
    <property type="match status" value="2"/>
</dbReference>
<dbReference type="EMBL" id="JAFDVH010000010">
    <property type="protein sequence ID" value="KAG7469270.1"/>
    <property type="molecule type" value="Genomic_DNA"/>
</dbReference>
<keyword evidence="6" id="KW-0812">Transmembrane</keyword>
<feature type="region of interest" description="Disordered" evidence="5">
    <location>
        <begin position="314"/>
        <end position="338"/>
    </location>
</feature>
<evidence type="ECO:0000313" key="8">
    <source>
        <dbReference type="EMBL" id="KAG7469270.1"/>
    </source>
</evidence>
<dbReference type="Pfam" id="PF07679">
    <property type="entry name" value="I-set"/>
    <property type="match status" value="1"/>
</dbReference>
<evidence type="ECO:0000259" key="7">
    <source>
        <dbReference type="PROSITE" id="PS50835"/>
    </source>
</evidence>
<dbReference type="AlphaFoldDB" id="A0A9D3PVR1"/>
<sequence length="338" mass="35562">MLNREGQELKLENIQANQSGNYTCWAHNTRTLRYKSSDPSLITVLEIISGATITGPTAALIAGNSSANLSCQATAGTITSREWLKDGQPLSPSNTITISGDNSSVSIDPVENTDNGQYQCKLTNPVSTDTANYTLIVNYGPQDVVIQGEREVEVDQRVELKCSALSIPPATFTWTVNGTETDVRTAEYTIEKATYGNSGNYICVASNAVTGSTQHSPVHVLAVNMPVQGLSTGAIVGIVIGVLVCVAVVAAVVIITIMKKKKSSSPKSGSTGNTTSPCANGGEPEVAYADISHFQKSDGGKVQLGNATTEYAEVTVGSRPGRPPSGVQDTSYAEIRKT</sequence>
<evidence type="ECO:0000256" key="1">
    <source>
        <dbReference type="ARBA" id="ARBA00022729"/>
    </source>
</evidence>
<feature type="region of interest" description="Disordered" evidence="5">
    <location>
        <begin position="262"/>
        <end position="284"/>
    </location>
</feature>
<dbReference type="PANTHER" id="PTHR44337:SF20">
    <property type="entry name" value="CARCINOEMBRYONIC ANTIGEN-RELATED CELL ADHESION MOLECULE 5-RELATED"/>
    <property type="match status" value="1"/>
</dbReference>
<keyword evidence="1" id="KW-0732">Signal</keyword>
<dbReference type="OrthoDB" id="6353782at2759"/>
<name>A0A9D3PVR1_MEGAT</name>
<dbReference type="SMART" id="SM00408">
    <property type="entry name" value="IGc2"/>
    <property type="match status" value="2"/>
</dbReference>
<feature type="domain" description="Ig-like" evidence="7">
    <location>
        <begin position="141"/>
        <end position="219"/>
    </location>
</feature>
<evidence type="ECO:0000256" key="3">
    <source>
        <dbReference type="ARBA" id="ARBA00023180"/>
    </source>
</evidence>
<feature type="domain" description="Ig-like" evidence="7">
    <location>
        <begin position="39"/>
        <end position="134"/>
    </location>
</feature>
<dbReference type="Gene3D" id="2.60.40.10">
    <property type="entry name" value="Immunoglobulins"/>
    <property type="match status" value="2"/>
</dbReference>
<keyword evidence="4" id="KW-0393">Immunoglobulin domain</keyword>
<reference evidence="8" key="1">
    <citation type="submission" date="2021-01" db="EMBL/GenBank/DDBJ databases">
        <authorList>
            <person name="Zahm M."/>
            <person name="Roques C."/>
            <person name="Cabau C."/>
            <person name="Klopp C."/>
            <person name="Donnadieu C."/>
            <person name="Jouanno E."/>
            <person name="Lampietro C."/>
            <person name="Louis A."/>
            <person name="Herpin A."/>
            <person name="Echchiki A."/>
            <person name="Berthelot C."/>
            <person name="Parey E."/>
            <person name="Roest-Crollius H."/>
            <person name="Braasch I."/>
            <person name="Postlethwait J."/>
            <person name="Bobe J."/>
            <person name="Montfort J."/>
            <person name="Bouchez O."/>
            <person name="Begum T."/>
            <person name="Mejri S."/>
            <person name="Adams A."/>
            <person name="Chen W.-J."/>
            <person name="Guiguen Y."/>
        </authorList>
    </citation>
    <scope>NUCLEOTIDE SEQUENCE</scope>
    <source>
        <strain evidence="8">YG-15Mar2019-1</strain>
        <tissue evidence="8">Brain</tissue>
    </source>
</reference>
<evidence type="ECO:0000313" key="9">
    <source>
        <dbReference type="Proteomes" id="UP001046870"/>
    </source>
</evidence>
<evidence type="ECO:0000256" key="5">
    <source>
        <dbReference type="SAM" id="MobiDB-lite"/>
    </source>
</evidence>